<dbReference type="Proteomes" id="UP001385951">
    <property type="component" value="Unassembled WGS sequence"/>
</dbReference>
<organism evidence="3 4">
    <name type="scientific">Cerrena zonata</name>
    <dbReference type="NCBI Taxonomy" id="2478898"/>
    <lineage>
        <taxon>Eukaryota</taxon>
        <taxon>Fungi</taxon>
        <taxon>Dikarya</taxon>
        <taxon>Basidiomycota</taxon>
        <taxon>Agaricomycotina</taxon>
        <taxon>Agaricomycetes</taxon>
        <taxon>Polyporales</taxon>
        <taxon>Cerrenaceae</taxon>
        <taxon>Cerrena</taxon>
    </lineage>
</organism>
<dbReference type="EMBL" id="JASBNA010000001">
    <property type="protein sequence ID" value="KAK7695670.1"/>
    <property type="molecule type" value="Genomic_DNA"/>
</dbReference>
<proteinExistence type="predicted"/>
<dbReference type="AlphaFoldDB" id="A0AAW0GR06"/>
<accession>A0AAW0GR06</accession>
<evidence type="ECO:0000313" key="4">
    <source>
        <dbReference type="Proteomes" id="UP001385951"/>
    </source>
</evidence>
<reference evidence="3 4" key="1">
    <citation type="submission" date="2022-09" db="EMBL/GenBank/DDBJ databases">
        <authorList>
            <person name="Palmer J.M."/>
        </authorList>
    </citation>
    <scope>NUCLEOTIDE SEQUENCE [LARGE SCALE GENOMIC DNA]</scope>
    <source>
        <strain evidence="3 4">DSM 7382</strain>
    </source>
</reference>
<protein>
    <recommendedName>
        <fullName evidence="2">MULE transposase domain-containing protein</fullName>
    </recommendedName>
</protein>
<gene>
    <name evidence="3" type="ORF">QCA50_000306</name>
</gene>
<sequence length="870" mass="98933">MSDIPPLSLGDFLPSIHQLQLGFEKSVDIESKPTLAELRVQADSLAMKISEAIGYYFIVFSPARHPDTKKFKYSCAQSVARQKKPSKIADESKHRDRLQMTSFECGGWLYISLKADHPIVEIKLTHTLDHIPYNCTKIPTKIQEYVTQNQELPMDQLWTTILQKDPNPPFDRRALRAYHFKLTSVQWRRHSDEVESAAILLAESDQSLGSSNVISIPLPTVAGFEGFAFALSDILHQWGSRIREISLDSAFNTNGSRFEVFSLMGEVHGSGMPLGFLLLRSNDGEAGGKQLLIEAFLEFIRAKWNLTISFALTDKDWSEINAFLTIFPAAKIQLCLWHSLRAVKKRLAVLQRAPASYNVEEAHEEFGFIKLDFVPRNQRNPNTSAITALTTKLPILRLRFQGSLISHQSSISTAHGDNFSDSDEEPVGPDPDEGGNLSSEEKDRDESDREDGPDWMFDQGEVPVADTAYIFCPAVHRPQLLHLFEKHFCLHPLLPERGESLSKEVIRKRSVEEMYTFCLQRGLAEVWGYFWTSWYSPKKWVLWARSTASLLSRLRTTMGVENFWRQLKHNTLRYLTRPRIDQLVFILLTKVIPSYIARGHTLEPTHRLGRSKKLTTLQTYFKQHWKGFQNLPISGRDYQTDVITWTCHCGQQKFNAYLLCKHLVQAVGKPPIHFWSEVVRRRSLPIYNHPALTKATSYPDPDSGSVTDGDDQVYLGDHEVLASGGWRDFEDGVSSILGKRSRSTAASSTHASEFEVDLQDGNDSEEDEQVQLAADWVAKRADEIQRCADKMKEQLKYKNPIWLKGLMRRNMGKDISYLLDDLEYVEKNGQTRGTTWGEGGSGQRKKENSRRAGNVMGYQFEAAGNIGNNK</sequence>
<name>A0AAW0GR06_9APHY</name>
<feature type="compositionally biased region" description="Acidic residues" evidence="1">
    <location>
        <begin position="420"/>
        <end position="433"/>
    </location>
</feature>
<dbReference type="InterPro" id="IPR018289">
    <property type="entry name" value="MULE_transposase_dom"/>
</dbReference>
<keyword evidence="4" id="KW-1185">Reference proteome</keyword>
<feature type="region of interest" description="Disordered" evidence="1">
    <location>
        <begin position="830"/>
        <end position="854"/>
    </location>
</feature>
<feature type="compositionally biased region" description="Basic and acidic residues" evidence="1">
    <location>
        <begin position="439"/>
        <end position="452"/>
    </location>
</feature>
<evidence type="ECO:0000313" key="3">
    <source>
        <dbReference type="EMBL" id="KAK7695670.1"/>
    </source>
</evidence>
<evidence type="ECO:0000259" key="2">
    <source>
        <dbReference type="Pfam" id="PF10551"/>
    </source>
</evidence>
<feature type="domain" description="MULE transposase" evidence="2">
    <location>
        <begin position="245"/>
        <end position="338"/>
    </location>
</feature>
<comment type="caution">
    <text evidence="3">The sequence shown here is derived from an EMBL/GenBank/DDBJ whole genome shotgun (WGS) entry which is preliminary data.</text>
</comment>
<dbReference type="Pfam" id="PF10551">
    <property type="entry name" value="MULE"/>
    <property type="match status" value="1"/>
</dbReference>
<evidence type="ECO:0000256" key="1">
    <source>
        <dbReference type="SAM" id="MobiDB-lite"/>
    </source>
</evidence>
<feature type="region of interest" description="Disordered" evidence="1">
    <location>
        <begin position="411"/>
        <end position="457"/>
    </location>
</feature>